<accession>A0A9D1F5L2</accession>
<dbReference type="GO" id="GO:0140662">
    <property type="term" value="F:ATP-dependent protein folding chaperone"/>
    <property type="evidence" value="ECO:0007669"/>
    <property type="project" value="InterPro"/>
</dbReference>
<dbReference type="Gene3D" id="3.90.640.10">
    <property type="entry name" value="Actin, Chain A, domain 4"/>
    <property type="match status" value="1"/>
</dbReference>
<keyword evidence="6 13" id="KW-0547">Nucleotide-binding</keyword>
<dbReference type="InterPro" id="IPR013126">
    <property type="entry name" value="Hsp_70_fam"/>
</dbReference>
<evidence type="ECO:0000256" key="7">
    <source>
        <dbReference type="ARBA" id="ARBA00022840"/>
    </source>
</evidence>
<comment type="caution">
    <text evidence="14">The sequence shown here is derived from an EMBL/GenBank/DDBJ whole genome shotgun (WGS) entry which is preliminary data.</text>
</comment>
<name>A0A9D1F5L2_9FIRM</name>
<gene>
    <name evidence="14" type="ORF">IAB46_10370</name>
</gene>
<protein>
    <recommendedName>
        <fullName evidence="3">Chaperone protein DnaK</fullName>
    </recommendedName>
    <alternativeName>
        <fullName evidence="4">Chaperone protein dnaK</fullName>
    </alternativeName>
    <alternativeName>
        <fullName evidence="12">HSP70</fullName>
    </alternativeName>
    <alternativeName>
        <fullName evidence="11">Heat shock 70 kDa protein</fullName>
    </alternativeName>
    <alternativeName>
        <fullName evidence="10">Heat shock protein 70</fullName>
    </alternativeName>
</protein>
<comment type="function">
    <text evidence="1">Acts as a chaperone.</text>
</comment>
<dbReference type="PROSITE" id="PS00297">
    <property type="entry name" value="HSP70_1"/>
    <property type="match status" value="1"/>
</dbReference>
<evidence type="ECO:0000256" key="10">
    <source>
        <dbReference type="ARBA" id="ARBA00030019"/>
    </source>
</evidence>
<dbReference type="InterPro" id="IPR018181">
    <property type="entry name" value="Heat_shock_70_CS"/>
</dbReference>
<dbReference type="Proteomes" id="UP000823927">
    <property type="component" value="Unassembled WGS sequence"/>
</dbReference>
<dbReference type="EMBL" id="DVIT01000037">
    <property type="protein sequence ID" value="HIS47931.1"/>
    <property type="molecule type" value="Genomic_DNA"/>
</dbReference>
<keyword evidence="9" id="KW-0143">Chaperone</keyword>
<reference evidence="14" key="1">
    <citation type="submission" date="2020-10" db="EMBL/GenBank/DDBJ databases">
        <authorList>
            <person name="Gilroy R."/>
        </authorList>
    </citation>
    <scope>NUCLEOTIDE SEQUENCE</scope>
    <source>
        <strain evidence="14">CHK178-757</strain>
    </source>
</reference>
<keyword evidence="8" id="KW-0346">Stress response</keyword>
<keyword evidence="5" id="KW-0597">Phosphoprotein</keyword>
<dbReference type="PRINTS" id="PR00301">
    <property type="entry name" value="HEATSHOCK70"/>
</dbReference>
<evidence type="ECO:0000256" key="9">
    <source>
        <dbReference type="ARBA" id="ARBA00023186"/>
    </source>
</evidence>
<dbReference type="PROSITE" id="PS00329">
    <property type="entry name" value="HSP70_2"/>
    <property type="match status" value="1"/>
</dbReference>
<evidence type="ECO:0000256" key="6">
    <source>
        <dbReference type="ARBA" id="ARBA00022741"/>
    </source>
</evidence>
<dbReference type="Gene3D" id="2.60.34.10">
    <property type="entry name" value="Substrate Binding Domain Of DNAk, Chain A, domain 1"/>
    <property type="match status" value="1"/>
</dbReference>
<evidence type="ECO:0000256" key="5">
    <source>
        <dbReference type="ARBA" id="ARBA00022553"/>
    </source>
</evidence>
<evidence type="ECO:0000256" key="1">
    <source>
        <dbReference type="ARBA" id="ARBA00002290"/>
    </source>
</evidence>
<sequence>MIIGIDLGTTNSLAACYTSEGPVIIPNRLGKGLTPSVVSMDENHQMYVGESARERKLLYPETTADVFKRSMGSQQKYSLGEESFTAEELSSFILRSLKEDAEAYLGEPVTEAVISVPAYFNDVKRKATKRAGELAGLKVERIISEPTAAAIAYGLYQKNKNTKFLVFDLGGGTFDVSILELFENILEVRAVAGDNYLGGEDFTQVLLQMFLRDNNIKEEDLTPKEQSALYAQAEACKLGFGKSRVSQMTCRIKDETVEYKVTLEDYEKACQFLLERIRKPIKRSLSDANIRLSEIDEIVLVGGATKLSIVRKFVGKLFGRMPNSSVNPDEAVALGAAIQAAMKERQEAVKEVILTDVCPFTLGTEVVVEKENNQMETGHFCPIIERNTVIPASRTQRLYTAHDGQTRLRVNILQGESRFAKNNLSLGEIFMDVPAGPAGQEAVDVTYTYDINSILEVEITSVSTGRKEKLLIKNQETSMTDEEIKARMEELSYLKIIPREQEANKMLLMRGERLYEESVGELRQKIEWCLRKFESVLDTQDPVRIQAARSEFSQELEILEKELGDDE</sequence>
<evidence type="ECO:0000313" key="14">
    <source>
        <dbReference type="EMBL" id="HIS47931.1"/>
    </source>
</evidence>
<evidence type="ECO:0000256" key="11">
    <source>
        <dbReference type="ARBA" id="ARBA00030945"/>
    </source>
</evidence>
<dbReference type="FunFam" id="3.30.420.40:FF:000144">
    <property type="entry name" value="Molecular chaperone HscC"/>
    <property type="match status" value="1"/>
</dbReference>
<reference evidence="14" key="2">
    <citation type="journal article" date="2021" name="PeerJ">
        <title>Extensive microbial diversity within the chicken gut microbiome revealed by metagenomics and culture.</title>
        <authorList>
            <person name="Gilroy R."/>
            <person name="Ravi A."/>
            <person name="Getino M."/>
            <person name="Pursley I."/>
            <person name="Horton D.L."/>
            <person name="Alikhan N.F."/>
            <person name="Baker D."/>
            <person name="Gharbi K."/>
            <person name="Hall N."/>
            <person name="Watson M."/>
            <person name="Adriaenssens E.M."/>
            <person name="Foster-Nyarko E."/>
            <person name="Jarju S."/>
            <person name="Secka A."/>
            <person name="Antonio M."/>
            <person name="Oren A."/>
            <person name="Chaudhuri R.R."/>
            <person name="La Ragione R."/>
            <person name="Hildebrand F."/>
            <person name="Pallen M.J."/>
        </authorList>
    </citation>
    <scope>NUCLEOTIDE SEQUENCE</scope>
    <source>
        <strain evidence="14">CHK178-757</strain>
    </source>
</reference>
<evidence type="ECO:0000256" key="12">
    <source>
        <dbReference type="ARBA" id="ARBA00033103"/>
    </source>
</evidence>
<dbReference type="Gene3D" id="3.30.420.40">
    <property type="match status" value="2"/>
</dbReference>
<dbReference type="InterPro" id="IPR029047">
    <property type="entry name" value="HSP70_peptide-bd_sf"/>
</dbReference>
<dbReference type="AlphaFoldDB" id="A0A9D1F5L2"/>
<dbReference type="SUPFAM" id="SSF53067">
    <property type="entry name" value="Actin-like ATPase domain"/>
    <property type="match status" value="2"/>
</dbReference>
<keyword evidence="7 13" id="KW-0067">ATP-binding</keyword>
<evidence type="ECO:0000313" key="15">
    <source>
        <dbReference type="Proteomes" id="UP000823927"/>
    </source>
</evidence>
<evidence type="ECO:0000256" key="8">
    <source>
        <dbReference type="ARBA" id="ARBA00023016"/>
    </source>
</evidence>
<evidence type="ECO:0000256" key="13">
    <source>
        <dbReference type="RuleBase" id="RU003322"/>
    </source>
</evidence>
<dbReference type="InterPro" id="IPR043129">
    <property type="entry name" value="ATPase_NBD"/>
</dbReference>
<proteinExistence type="inferred from homology"/>
<evidence type="ECO:0000256" key="4">
    <source>
        <dbReference type="ARBA" id="ARBA00017249"/>
    </source>
</evidence>
<dbReference type="PANTHER" id="PTHR19375">
    <property type="entry name" value="HEAT SHOCK PROTEIN 70KDA"/>
    <property type="match status" value="1"/>
</dbReference>
<dbReference type="GO" id="GO:0005524">
    <property type="term" value="F:ATP binding"/>
    <property type="evidence" value="ECO:0007669"/>
    <property type="project" value="UniProtKB-KW"/>
</dbReference>
<evidence type="ECO:0000256" key="2">
    <source>
        <dbReference type="ARBA" id="ARBA00007381"/>
    </source>
</evidence>
<dbReference type="Pfam" id="PF00012">
    <property type="entry name" value="HSP70"/>
    <property type="match status" value="2"/>
</dbReference>
<dbReference type="SUPFAM" id="SSF100920">
    <property type="entry name" value="Heat shock protein 70kD (HSP70), peptide-binding domain"/>
    <property type="match status" value="1"/>
</dbReference>
<organism evidence="14 15">
    <name type="scientific">Candidatus Scybalocola faecigallinarum</name>
    <dbReference type="NCBI Taxonomy" id="2840941"/>
    <lineage>
        <taxon>Bacteria</taxon>
        <taxon>Bacillati</taxon>
        <taxon>Bacillota</taxon>
        <taxon>Clostridia</taxon>
        <taxon>Lachnospirales</taxon>
        <taxon>Lachnospiraceae</taxon>
        <taxon>Lachnospiraceae incertae sedis</taxon>
        <taxon>Candidatus Scybalocola (ex Gilroy et al. 2021)</taxon>
    </lineage>
</organism>
<comment type="similarity">
    <text evidence="2 13">Belongs to the heat shock protein 70 family.</text>
</comment>
<evidence type="ECO:0000256" key="3">
    <source>
        <dbReference type="ARBA" id="ARBA00014415"/>
    </source>
</evidence>